<dbReference type="InterPro" id="IPR010349">
    <property type="entry name" value="Asparaginase_II"/>
</dbReference>
<dbReference type="PANTHER" id="PTHR42110">
    <property type="entry name" value="L-ASPARAGINASE, PUTATIVE (AFU_ORTHOLOGUE AFUA_3G11890)-RELATED"/>
    <property type="match status" value="1"/>
</dbReference>
<dbReference type="STRING" id="1122214.Mame_03825"/>
<proteinExistence type="predicted"/>
<keyword evidence="2" id="KW-1185">Reference proteome</keyword>
<evidence type="ECO:0000313" key="2">
    <source>
        <dbReference type="Proteomes" id="UP000191135"/>
    </source>
</evidence>
<accession>A0A1U9Z634</accession>
<name>A0A1U9Z634_9HYPH</name>
<evidence type="ECO:0000313" key="1">
    <source>
        <dbReference type="EMBL" id="AQZ53126.1"/>
    </source>
</evidence>
<dbReference type="RefSeq" id="WP_018065458.1">
    <property type="nucleotide sequence ID" value="NZ_AQWH01000013.1"/>
</dbReference>
<organism evidence="1 2">
    <name type="scientific">Martelella mediterranea DSM 17316</name>
    <dbReference type="NCBI Taxonomy" id="1122214"/>
    <lineage>
        <taxon>Bacteria</taxon>
        <taxon>Pseudomonadati</taxon>
        <taxon>Pseudomonadota</taxon>
        <taxon>Alphaproteobacteria</taxon>
        <taxon>Hyphomicrobiales</taxon>
        <taxon>Aurantimonadaceae</taxon>
        <taxon>Martelella</taxon>
    </lineage>
</organism>
<dbReference type="Proteomes" id="UP000191135">
    <property type="component" value="Chromosome"/>
</dbReference>
<gene>
    <name evidence="1" type="ORF">Mame_03825</name>
</gene>
<sequence>MTNPVLVEVTRGDVVESRHRGMIAVVDGGGAVAYAVGDIEAAVFPRSACKAIQALPFVESGAADALGFGDREIAFSASSHSGEDGHAELARQMLAKAGRGVDDLECGAHWSFQQKVLIHQARTREKPDALCNNCSGKHSGFICACVHQGIDPKGYSGYDHPLQAEIRAAMEDVTGAPVGRDLCGIDGCNIPTYAVPLKALAQGFAKLATGEGLSPARAKAGRRILSACMAEPWYVAGTKRACTELMSLAPGKIFAKTGAEGVFCAALPEKGLGIALKCEDGTTRAAEAMVAAVLARFIDDAAIAAKLSDMAATKLKNWNGTDVGAVRAVLPN</sequence>
<dbReference type="AlphaFoldDB" id="A0A1U9Z634"/>
<dbReference type="KEGG" id="mmed:Mame_03825"/>
<dbReference type="PANTHER" id="PTHR42110:SF1">
    <property type="entry name" value="L-ASPARAGINASE, PUTATIVE (AFU_ORTHOLOGUE AFUA_3G11890)-RELATED"/>
    <property type="match status" value="1"/>
</dbReference>
<dbReference type="eggNOG" id="COG4448">
    <property type="taxonomic scope" value="Bacteria"/>
</dbReference>
<dbReference type="EMBL" id="CP020330">
    <property type="protein sequence ID" value="AQZ53126.1"/>
    <property type="molecule type" value="Genomic_DNA"/>
</dbReference>
<protein>
    <submittedName>
        <fullName evidence="1">L-asparaginase II</fullName>
    </submittedName>
</protein>
<dbReference type="Pfam" id="PF06089">
    <property type="entry name" value="Asparaginase_II"/>
    <property type="match status" value="1"/>
</dbReference>
<reference evidence="1 2" key="1">
    <citation type="submission" date="2017-03" db="EMBL/GenBank/DDBJ databases">
        <title>Foreign affairs: Plasmid Transfer between Roseobacters and Rhizobia.</title>
        <authorList>
            <person name="Bartling P."/>
            <person name="Bunk B."/>
            <person name="Overmann J."/>
            <person name="Brinkmann H."/>
            <person name="Petersen J."/>
        </authorList>
    </citation>
    <scope>NUCLEOTIDE SEQUENCE [LARGE SCALE GENOMIC DNA]</scope>
    <source>
        <strain evidence="1 2">MACL11</strain>
    </source>
</reference>
<dbReference type="OrthoDB" id="9780674at2"/>